<evidence type="ECO:0000256" key="1">
    <source>
        <dbReference type="SAM" id="MobiDB-lite"/>
    </source>
</evidence>
<feature type="transmembrane region" description="Helical" evidence="2">
    <location>
        <begin position="41"/>
        <end position="59"/>
    </location>
</feature>
<proteinExistence type="predicted"/>
<keyword evidence="2" id="KW-0812">Transmembrane</keyword>
<protein>
    <submittedName>
        <fullName evidence="3">Uncharacterized protein</fullName>
    </submittedName>
</protein>
<keyword evidence="2" id="KW-0472">Membrane</keyword>
<dbReference type="AlphaFoldDB" id="A0A2M7YM44"/>
<evidence type="ECO:0000256" key="2">
    <source>
        <dbReference type="SAM" id="Phobius"/>
    </source>
</evidence>
<sequence>MDNQPENRSQQPTSGPQFGTEQQKTAGKVIKEWFNRYGSSVILPIIALLILAGGIYFYASQRGQQEALPLEENPAGELSLNSLGEPVITEQPFAAEQSSQETGNNLIAGEIIPESRSEGDQIVVKAVEGDGVTNLARRALQDYLRESPQDLSNEHKVYIEDYLKDKVGSRPLEVGEEIGFSNDLIREAVEASLQLDQNSLESLEKYSVLVAWQ</sequence>
<gene>
    <name evidence="3" type="ORF">CO160_00600</name>
</gene>
<evidence type="ECO:0000313" key="4">
    <source>
        <dbReference type="Proteomes" id="UP000230941"/>
    </source>
</evidence>
<evidence type="ECO:0000313" key="3">
    <source>
        <dbReference type="EMBL" id="PJA64065.1"/>
    </source>
</evidence>
<accession>A0A2M7YM44</accession>
<organism evidence="3 4">
    <name type="scientific">Candidatus Portnoybacteria bacterium CG_4_9_14_3_um_filter_43_11</name>
    <dbReference type="NCBI Taxonomy" id="1974805"/>
    <lineage>
        <taxon>Bacteria</taxon>
        <taxon>Candidatus Portnoyibacteriota</taxon>
    </lineage>
</organism>
<reference evidence="4" key="1">
    <citation type="submission" date="2017-09" db="EMBL/GenBank/DDBJ databases">
        <title>Depth-based differentiation of microbial function through sediment-hosted aquifers and enrichment of novel symbionts in the deep terrestrial subsurface.</title>
        <authorList>
            <person name="Probst A.J."/>
            <person name="Ladd B."/>
            <person name="Jarett J.K."/>
            <person name="Geller-Mcgrath D.E."/>
            <person name="Sieber C.M.K."/>
            <person name="Emerson J.B."/>
            <person name="Anantharaman K."/>
            <person name="Thomas B.C."/>
            <person name="Malmstrom R."/>
            <person name="Stieglmeier M."/>
            <person name="Klingl A."/>
            <person name="Woyke T."/>
            <person name="Ryan C.M."/>
            <person name="Banfield J.F."/>
        </authorList>
    </citation>
    <scope>NUCLEOTIDE SEQUENCE [LARGE SCALE GENOMIC DNA]</scope>
</reference>
<keyword evidence="2" id="KW-1133">Transmembrane helix</keyword>
<name>A0A2M7YM44_9BACT</name>
<comment type="caution">
    <text evidence="3">The sequence shown here is derived from an EMBL/GenBank/DDBJ whole genome shotgun (WGS) entry which is preliminary data.</text>
</comment>
<dbReference type="EMBL" id="PFWG01000014">
    <property type="protein sequence ID" value="PJA64065.1"/>
    <property type="molecule type" value="Genomic_DNA"/>
</dbReference>
<feature type="region of interest" description="Disordered" evidence="1">
    <location>
        <begin position="1"/>
        <end position="24"/>
    </location>
</feature>
<dbReference type="Proteomes" id="UP000230941">
    <property type="component" value="Unassembled WGS sequence"/>
</dbReference>